<organism evidence="1 2">
    <name type="scientific">Dreissena polymorpha</name>
    <name type="common">Zebra mussel</name>
    <name type="synonym">Mytilus polymorpha</name>
    <dbReference type="NCBI Taxonomy" id="45954"/>
    <lineage>
        <taxon>Eukaryota</taxon>
        <taxon>Metazoa</taxon>
        <taxon>Spiralia</taxon>
        <taxon>Lophotrochozoa</taxon>
        <taxon>Mollusca</taxon>
        <taxon>Bivalvia</taxon>
        <taxon>Autobranchia</taxon>
        <taxon>Heteroconchia</taxon>
        <taxon>Euheterodonta</taxon>
        <taxon>Imparidentia</taxon>
        <taxon>Neoheterodontei</taxon>
        <taxon>Myida</taxon>
        <taxon>Dreissenoidea</taxon>
        <taxon>Dreissenidae</taxon>
        <taxon>Dreissena</taxon>
    </lineage>
</organism>
<gene>
    <name evidence="1" type="ORF">DPMN_113116</name>
</gene>
<keyword evidence="2" id="KW-1185">Reference proteome</keyword>
<dbReference type="EMBL" id="JAIWYP010000004">
    <property type="protein sequence ID" value="KAH3839683.1"/>
    <property type="molecule type" value="Genomic_DNA"/>
</dbReference>
<accession>A0A9D4QQN5</accession>
<protein>
    <submittedName>
        <fullName evidence="1">Uncharacterized protein</fullName>
    </submittedName>
</protein>
<evidence type="ECO:0000313" key="1">
    <source>
        <dbReference type="EMBL" id="KAH3839683.1"/>
    </source>
</evidence>
<dbReference type="AlphaFoldDB" id="A0A9D4QQN5"/>
<sequence>MLDLKSCGANMKSLWLFAIPFGTCRVAVLDGWCGCDMSASVSWWLLTYSRSIISQPLVSPMPNLPTSPVLVCVWSNLSVPVTLDDIDFHSSEALLQHDLTLYKTVQAPRFCSA</sequence>
<dbReference type="Proteomes" id="UP000828390">
    <property type="component" value="Unassembled WGS sequence"/>
</dbReference>
<reference evidence="1" key="2">
    <citation type="submission" date="2020-11" db="EMBL/GenBank/DDBJ databases">
        <authorList>
            <person name="McCartney M.A."/>
            <person name="Auch B."/>
            <person name="Kono T."/>
            <person name="Mallez S."/>
            <person name="Becker A."/>
            <person name="Gohl D.M."/>
            <person name="Silverstein K.A.T."/>
            <person name="Koren S."/>
            <person name="Bechman K.B."/>
            <person name="Herman A."/>
            <person name="Abrahante J.E."/>
            <person name="Garbe J."/>
        </authorList>
    </citation>
    <scope>NUCLEOTIDE SEQUENCE</scope>
    <source>
        <strain evidence="1">Duluth1</strain>
        <tissue evidence="1">Whole animal</tissue>
    </source>
</reference>
<proteinExistence type="predicted"/>
<comment type="caution">
    <text evidence="1">The sequence shown here is derived from an EMBL/GenBank/DDBJ whole genome shotgun (WGS) entry which is preliminary data.</text>
</comment>
<evidence type="ECO:0000313" key="2">
    <source>
        <dbReference type="Proteomes" id="UP000828390"/>
    </source>
</evidence>
<name>A0A9D4QQN5_DREPO</name>
<reference evidence="1" key="1">
    <citation type="journal article" date="2019" name="bioRxiv">
        <title>The Genome of the Zebra Mussel, Dreissena polymorpha: A Resource for Invasive Species Research.</title>
        <authorList>
            <person name="McCartney M.A."/>
            <person name="Auch B."/>
            <person name="Kono T."/>
            <person name="Mallez S."/>
            <person name="Zhang Y."/>
            <person name="Obille A."/>
            <person name="Becker A."/>
            <person name="Abrahante J.E."/>
            <person name="Garbe J."/>
            <person name="Badalamenti J.P."/>
            <person name="Herman A."/>
            <person name="Mangelson H."/>
            <person name="Liachko I."/>
            <person name="Sullivan S."/>
            <person name="Sone E.D."/>
            <person name="Koren S."/>
            <person name="Silverstein K.A.T."/>
            <person name="Beckman K.B."/>
            <person name="Gohl D.M."/>
        </authorList>
    </citation>
    <scope>NUCLEOTIDE SEQUENCE</scope>
    <source>
        <strain evidence="1">Duluth1</strain>
        <tissue evidence="1">Whole animal</tissue>
    </source>
</reference>